<feature type="binding site" evidence="7">
    <location>
        <position position="317"/>
    </location>
    <ligand>
        <name>Zn(2+)</name>
        <dbReference type="ChEBI" id="CHEBI:29105"/>
    </ligand>
</feature>
<dbReference type="InterPro" id="IPR036511">
    <property type="entry name" value="TGT-like_sf"/>
</dbReference>
<dbReference type="RefSeq" id="WP_102243289.1">
    <property type="nucleotide sequence ID" value="NZ_CP025704.1"/>
</dbReference>
<dbReference type="UniPathway" id="UPA00392"/>
<comment type="function">
    <text evidence="7">Catalyzes the base-exchange of a guanine (G) residue with the queuine precursor 7-aminomethyl-7-deazaguanine (PreQ1) at position 34 (anticodon wobble position) in tRNAs with GU(N) anticodons (tRNA-Asp, -Asn, -His and -Tyr). Catalysis occurs through a double-displacement mechanism. The nucleophile active site attacks the C1' of nucleotide 34 to detach the guanine base from the RNA, forming a covalent enzyme-RNA intermediate. The proton acceptor active site deprotonates the incoming PreQ1, allowing a nucleophilic attack on the C1' of the ribose to form the product. After dissociation, two additional enzymatic reactions on the tRNA convert PreQ1 to queuine (Q), resulting in the hypermodified nucleoside queuosine (7-(((4,5-cis-dihydroxy-2-cyclopenten-1-yl)amino)methyl)-7-deazaguanosine).</text>
</comment>
<proteinExistence type="inferred from homology"/>
<sequence length="392" mass="44581">MSADKPRIQDQVKEHFKFKLEHVDKHSKARAGVITTPHGDIPTPVFMPVGTHGAIKALQPQVLEDMDTKIILSNTYHLHLTPGSDLVKKAGGLHKFMNWPRPILTDSGGFQVFSLQKKSIKEEGAEFKDQKGQKILLSPETSITIQQNLGSDIMMAFDECIPYPATREYTKNSMDRTHRWLDRCIETWNNPKQALFGIIQGSTYNDLRKECVDELVKRDLPGYAIGGVSVGEGAEWMEKIVSFTAPLMPVDKPRYAMGIGNPEDLIMLWENGIDMSDCIIPTKFARGGTLFTSRGKIRIRHRNYRRDFYPIDHSCSCYTCKNFSRAYIKHLFDSNEILGQVLATTHNIAYYKSLAEGARKAILEDRFLDFKKEFFANYKKDDSKDDDMGGED</sequence>
<dbReference type="EC" id="2.4.2.29" evidence="7"/>
<dbReference type="InterPro" id="IPR050076">
    <property type="entry name" value="ArchSynthase1/Queuine_TRR"/>
</dbReference>
<evidence type="ECO:0000313" key="10">
    <source>
        <dbReference type="Proteomes" id="UP000235584"/>
    </source>
</evidence>
<dbReference type="NCBIfam" id="TIGR00430">
    <property type="entry name" value="Q_tRNA_tgt"/>
    <property type="match status" value="1"/>
</dbReference>
<dbReference type="GO" id="GO:0008616">
    <property type="term" value="P:tRNA queuosine(34) biosynthetic process"/>
    <property type="evidence" value="ECO:0007669"/>
    <property type="project" value="UniProtKB-UniRule"/>
</dbReference>
<dbReference type="FunFam" id="3.20.20.105:FF:000001">
    <property type="entry name" value="Queuine tRNA-ribosyltransferase"/>
    <property type="match status" value="1"/>
</dbReference>
<feature type="binding site" evidence="7">
    <location>
        <position position="200"/>
    </location>
    <ligand>
        <name>substrate</name>
    </ligand>
</feature>
<dbReference type="KEGG" id="bsto:C0V70_07725"/>
<comment type="subunit">
    <text evidence="7">Homodimer. Within each dimer, one monomer is responsible for RNA recognition and catalysis, while the other monomer binds to the replacement base PreQ1.</text>
</comment>
<dbReference type="Pfam" id="PF01702">
    <property type="entry name" value="TGT"/>
    <property type="match status" value="1"/>
</dbReference>
<dbReference type="GO" id="GO:0046872">
    <property type="term" value="F:metal ion binding"/>
    <property type="evidence" value="ECO:0007669"/>
    <property type="project" value="UniProtKB-KW"/>
</dbReference>
<keyword evidence="7" id="KW-0479">Metal-binding</keyword>
<feature type="binding site" evidence="7">
    <location>
        <position position="158"/>
    </location>
    <ligand>
        <name>substrate</name>
    </ligand>
</feature>
<dbReference type="Gene3D" id="3.20.20.105">
    <property type="entry name" value="Queuine tRNA-ribosyltransferase-like"/>
    <property type="match status" value="1"/>
</dbReference>
<keyword evidence="4 7" id="KW-0819">tRNA processing</keyword>
<evidence type="ECO:0000256" key="5">
    <source>
        <dbReference type="ARBA" id="ARBA00022785"/>
    </source>
</evidence>
<feature type="binding site" evidence="7">
    <location>
        <begin position="106"/>
        <end position="110"/>
    </location>
    <ligand>
        <name>substrate</name>
    </ligand>
</feature>
<keyword evidence="3 7" id="KW-0808">Transferase</keyword>
<feature type="domain" description="tRNA-guanine(15) transglycosylase-like" evidence="8">
    <location>
        <begin position="27"/>
        <end position="379"/>
    </location>
</feature>
<dbReference type="AlphaFoldDB" id="A0A2K9NR68"/>
<feature type="active site" description="Nucleophile" evidence="7">
    <location>
        <position position="277"/>
    </location>
</feature>
<keyword evidence="2 7" id="KW-0328">Glycosyltransferase</keyword>
<dbReference type="Proteomes" id="UP000235584">
    <property type="component" value="Chromosome"/>
</dbReference>
<evidence type="ECO:0000256" key="1">
    <source>
        <dbReference type="ARBA" id="ARBA00004691"/>
    </source>
</evidence>
<accession>A0A2K9NR68</accession>
<feature type="binding site" evidence="7">
    <location>
        <position position="315"/>
    </location>
    <ligand>
        <name>Zn(2+)</name>
        <dbReference type="ChEBI" id="CHEBI:29105"/>
    </ligand>
</feature>
<dbReference type="HAMAP" id="MF_00168">
    <property type="entry name" value="Q_tRNA_Tgt"/>
    <property type="match status" value="1"/>
</dbReference>
<feature type="binding site" evidence="7">
    <location>
        <position position="227"/>
    </location>
    <ligand>
        <name>substrate</name>
    </ligand>
</feature>
<evidence type="ECO:0000313" key="9">
    <source>
        <dbReference type="EMBL" id="AUN97998.1"/>
    </source>
</evidence>
<dbReference type="EMBL" id="CP025704">
    <property type="protein sequence ID" value="AUN97998.1"/>
    <property type="molecule type" value="Genomic_DNA"/>
</dbReference>
<name>A0A2K9NR68_BACTC</name>
<dbReference type="InterPro" id="IPR002616">
    <property type="entry name" value="tRNA_ribo_trans-like"/>
</dbReference>
<keyword evidence="5 7" id="KW-0671">Queuosine biosynthesis</keyword>
<dbReference type="NCBIfam" id="TIGR00449">
    <property type="entry name" value="tgt_general"/>
    <property type="match status" value="1"/>
</dbReference>
<feature type="binding site" evidence="7">
    <location>
        <position position="320"/>
    </location>
    <ligand>
        <name>Zn(2+)</name>
        <dbReference type="ChEBI" id="CHEBI:29105"/>
    </ligand>
</feature>
<feature type="binding site" evidence="7">
    <location>
        <position position="346"/>
    </location>
    <ligand>
        <name>Zn(2+)</name>
        <dbReference type="ChEBI" id="CHEBI:29105"/>
    </ligand>
</feature>
<dbReference type="PANTHER" id="PTHR46499:SF1">
    <property type="entry name" value="QUEUINE TRNA-RIBOSYLTRANSFERASE"/>
    <property type="match status" value="1"/>
</dbReference>
<feature type="region of interest" description="RNA binding" evidence="7">
    <location>
        <begin position="258"/>
        <end position="264"/>
    </location>
</feature>
<evidence type="ECO:0000256" key="2">
    <source>
        <dbReference type="ARBA" id="ARBA00022676"/>
    </source>
</evidence>
<evidence type="ECO:0000259" key="8">
    <source>
        <dbReference type="Pfam" id="PF01702"/>
    </source>
</evidence>
<evidence type="ECO:0000256" key="3">
    <source>
        <dbReference type="ARBA" id="ARBA00022679"/>
    </source>
</evidence>
<dbReference type="GO" id="GO:0008479">
    <property type="term" value="F:tRNA-guanosine(34) queuine transglycosylase activity"/>
    <property type="evidence" value="ECO:0007669"/>
    <property type="project" value="UniProtKB-UniRule"/>
</dbReference>
<evidence type="ECO:0000256" key="4">
    <source>
        <dbReference type="ARBA" id="ARBA00022694"/>
    </source>
</evidence>
<evidence type="ECO:0000256" key="7">
    <source>
        <dbReference type="HAMAP-Rule" id="MF_00168"/>
    </source>
</evidence>
<comment type="similarity">
    <text evidence="7">Belongs to the queuine tRNA-ribosyltransferase family.</text>
</comment>
<comment type="cofactor">
    <cofactor evidence="7">
        <name>Zn(2+)</name>
        <dbReference type="ChEBI" id="CHEBI:29105"/>
    </cofactor>
    <text evidence="7">Binds 1 zinc ion per subunit.</text>
</comment>
<dbReference type="PANTHER" id="PTHR46499">
    <property type="entry name" value="QUEUINE TRNA-RIBOSYLTRANSFERASE"/>
    <property type="match status" value="1"/>
</dbReference>
<evidence type="ECO:0000256" key="6">
    <source>
        <dbReference type="ARBA" id="ARBA00050112"/>
    </source>
</evidence>
<reference evidence="9 10" key="1">
    <citation type="submission" date="2018-01" db="EMBL/GenBank/DDBJ databases">
        <title>Complete genome sequence of Bacteriovorax stolpii DSM12778.</title>
        <authorList>
            <person name="Tang B."/>
            <person name="Chang J."/>
        </authorList>
    </citation>
    <scope>NUCLEOTIDE SEQUENCE [LARGE SCALE GENOMIC DNA]</scope>
    <source>
        <strain evidence="9 10">DSM 12778</strain>
    </source>
</reference>
<comment type="catalytic activity">
    <reaction evidence="6 7">
        <text>7-aminomethyl-7-carbaguanine + guanosine(34) in tRNA = 7-aminomethyl-7-carbaguanosine(34) in tRNA + guanine</text>
        <dbReference type="Rhea" id="RHEA:24104"/>
        <dbReference type="Rhea" id="RHEA-COMP:10341"/>
        <dbReference type="Rhea" id="RHEA-COMP:10342"/>
        <dbReference type="ChEBI" id="CHEBI:16235"/>
        <dbReference type="ChEBI" id="CHEBI:58703"/>
        <dbReference type="ChEBI" id="CHEBI:74269"/>
        <dbReference type="ChEBI" id="CHEBI:82833"/>
        <dbReference type="EC" id="2.4.2.29"/>
    </reaction>
</comment>
<protein>
    <recommendedName>
        <fullName evidence="7">Queuine tRNA-ribosyltransferase</fullName>
        <ecNumber evidence="7">2.4.2.29</ecNumber>
    </recommendedName>
    <alternativeName>
        <fullName evidence="7">Guanine insertion enzyme</fullName>
    </alternativeName>
    <alternativeName>
        <fullName evidence="7">tRNA-guanine transglycosylase</fullName>
    </alternativeName>
</protein>
<comment type="pathway">
    <text evidence="1 7">tRNA modification; tRNA-queuosine biosynthesis.</text>
</comment>
<dbReference type="SUPFAM" id="SSF51713">
    <property type="entry name" value="tRNA-guanine transglycosylase"/>
    <property type="match status" value="1"/>
</dbReference>
<gene>
    <name evidence="7" type="primary">tgt</name>
    <name evidence="9" type="ORF">C0V70_07725</name>
</gene>
<organism evidence="9 10">
    <name type="scientific">Bacteriovorax stolpii</name>
    <name type="common">Bdellovibrio stolpii</name>
    <dbReference type="NCBI Taxonomy" id="960"/>
    <lineage>
        <taxon>Bacteria</taxon>
        <taxon>Pseudomonadati</taxon>
        <taxon>Bdellovibrionota</taxon>
        <taxon>Bacteriovoracia</taxon>
        <taxon>Bacteriovoracales</taxon>
        <taxon>Bacteriovoracaceae</taxon>
        <taxon>Bacteriovorax</taxon>
    </lineage>
</organism>
<feature type="active site" description="Proton acceptor" evidence="7">
    <location>
        <position position="106"/>
    </location>
</feature>
<feature type="region of interest" description="RNA binding; important for wobble base 34 recognition" evidence="7">
    <location>
        <begin position="282"/>
        <end position="286"/>
    </location>
</feature>
<dbReference type="GO" id="GO:0005829">
    <property type="term" value="C:cytosol"/>
    <property type="evidence" value="ECO:0007669"/>
    <property type="project" value="TreeGrafter"/>
</dbReference>
<keyword evidence="10" id="KW-1185">Reference proteome</keyword>
<dbReference type="InterPro" id="IPR004803">
    <property type="entry name" value="TGT"/>
</dbReference>
<keyword evidence="7" id="KW-0862">Zinc</keyword>